<protein>
    <recommendedName>
        <fullName evidence="4">BED-type domain-containing protein</fullName>
    </recommendedName>
</protein>
<evidence type="ECO:0000313" key="3">
    <source>
        <dbReference type="Proteomes" id="UP001341840"/>
    </source>
</evidence>
<dbReference type="Proteomes" id="UP001341840">
    <property type="component" value="Unassembled WGS sequence"/>
</dbReference>
<feature type="region of interest" description="Disordered" evidence="1">
    <location>
        <begin position="1"/>
        <end position="40"/>
    </location>
</feature>
<gene>
    <name evidence="2" type="ORF">PIB30_066158</name>
</gene>
<name>A0ABU6VM23_9FABA</name>
<comment type="caution">
    <text evidence="2">The sequence shown here is derived from an EMBL/GenBank/DDBJ whole genome shotgun (WGS) entry which is preliminary data.</text>
</comment>
<accession>A0ABU6VM23</accession>
<organism evidence="2 3">
    <name type="scientific">Stylosanthes scabra</name>
    <dbReference type="NCBI Taxonomy" id="79078"/>
    <lineage>
        <taxon>Eukaryota</taxon>
        <taxon>Viridiplantae</taxon>
        <taxon>Streptophyta</taxon>
        <taxon>Embryophyta</taxon>
        <taxon>Tracheophyta</taxon>
        <taxon>Spermatophyta</taxon>
        <taxon>Magnoliopsida</taxon>
        <taxon>eudicotyledons</taxon>
        <taxon>Gunneridae</taxon>
        <taxon>Pentapetalae</taxon>
        <taxon>rosids</taxon>
        <taxon>fabids</taxon>
        <taxon>Fabales</taxon>
        <taxon>Fabaceae</taxon>
        <taxon>Papilionoideae</taxon>
        <taxon>50 kb inversion clade</taxon>
        <taxon>dalbergioids sensu lato</taxon>
        <taxon>Dalbergieae</taxon>
        <taxon>Pterocarpus clade</taxon>
        <taxon>Stylosanthes</taxon>
    </lineage>
</organism>
<feature type="compositionally biased region" description="Polar residues" evidence="1">
    <location>
        <begin position="25"/>
        <end position="39"/>
    </location>
</feature>
<keyword evidence="3" id="KW-1185">Reference proteome</keyword>
<dbReference type="PANTHER" id="PTHR46951:SF2">
    <property type="entry name" value="BED-TYPE DOMAIN-CONTAINING PROTEIN"/>
    <property type="match status" value="1"/>
</dbReference>
<feature type="compositionally biased region" description="Acidic residues" evidence="1">
    <location>
        <begin position="123"/>
        <end position="132"/>
    </location>
</feature>
<reference evidence="2 3" key="1">
    <citation type="journal article" date="2023" name="Plants (Basel)">
        <title>Bridging the Gap: Combining Genomics and Transcriptomics Approaches to Understand Stylosanthes scabra, an Orphan Legume from the Brazilian Caatinga.</title>
        <authorList>
            <person name="Ferreira-Neto J.R.C."/>
            <person name="da Silva M.D."/>
            <person name="Binneck E."/>
            <person name="de Melo N.F."/>
            <person name="da Silva R.H."/>
            <person name="de Melo A.L.T.M."/>
            <person name="Pandolfi V."/>
            <person name="Bustamante F.O."/>
            <person name="Brasileiro-Vidal A.C."/>
            <person name="Benko-Iseppon A.M."/>
        </authorList>
    </citation>
    <scope>NUCLEOTIDE SEQUENCE [LARGE SCALE GENOMIC DNA]</scope>
    <source>
        <tissue evidence="2">Leaves</tissue>
    </source>
</reference>
<evidence type="ECO:0000313" key="2">
    <source>
        <dbReference type="EMBL" id="MED6174149.1"/>
    </source>
</evidence>
<evidence type="ECO:0000256" key="1">
    <source>
        <dbReference type="SAM" id="MobiDB-lite"/>
    </source>
</evidence>
<feature type="region of interest" description="Disordered" evidence="1">
    <location>
        <begin position="115"/>
        <end position="142"/>
    </location>
</feature>
<proteinExistence type="predicted"/>
<sequence length="142" mass="15638">MDESISQNVAGEAAAHGSNDAANLPASNESQSKTSSNVRGKTDPAWKYVVVQVVNGKTRLCCTFCTQSYSGCGINRMKRHFVKIKGEIKPCPNVPFDVIKEMEAVLIEIEKSKKKRKISFSENGEDEVEDAIDQAIAQEKEE</sequence>
<dbReference type="PANTHER" id="PTHR46951">
    <property type="entry name" value="BED-TYPE DOMAIN-CONTAINING PROTEIN"/>
    <property type="match status" value="1"/>
</dbReference>
<evidence type="ECO:0008006" key="4">
    <source>
        <dbReference type="Google" id="ProtNLM"/>
    </source>
</evidence>
<dbReference type="EMBL" id="JASCZI010151705">
    <property type="protein sequence ID" value="MED6174149.1"/>
    <property type="molecule type" value="Genomic_DNA"/>
</dbReference>